<keyword evidence="1" id="KW-0472">Membrane</keyword>
<evidence type="ECO:0000313" key="2">
    <source>
        <dbReference type="EMBL" id="EFK96532.1"/>
    </source>
</evidence>
<protein>
    <submittedName>
        <fullName evidence="2">Uncharacterized protein</fullName>
    </submittedName>
</protein>
<keyword evidence="1" id="KW-1133">Transmembrane helix</keyword>
<sequence>MTRSGAKQRSAYRREDGCWLIELRLREVRQLFHHLDPAPFREKDLDPAAEAYIEDALREIGAGQRARLVIHLPEPDCSSEEARSLPESIANYFGYRARQARVELGRLLRRALVNLAIGLLFLAACLALRRSMLAAGTHELLAEGLLIIGWVALWRPVEMFLYDWWPLLRRQRRLQAVAQMPVVLSRAESPPSPRVHDSVTSARAN</sequence>
<name>D9PIS8_9ZZZZ</name>
<organism evidence="2">
    <name type="scientific">sediment metagenome</name>
    <dbReference type="NCBI Taxonomy" id="749907"/>
    <lineage>
        <taxon>unclassified sequences</taxon>
        <taxon>metagenomes</taxon>
        <taxon>ecological metagenomes</taxon>
    </lineage>
</organism>
<comment type="caution">
    <text evidence="2">The sequence shown here is derived from an EMBL/GenBank/DDBJ whole genome shotgun (WGS) entry which is preliminary data.</text>
</comment>
<dbReference type="EMBL" id="ADZX01000452">
    <property type="protein sequence ID" value="EFK96532.1"/>
    <property type="molecule type" value="Genomic_DNA"/>
</dbReference>
<dbReference type="AlphaFoldDB" id="D9PIS8"/>
<keyword evidence="1" id="KW-0812">Transmembrane</keyword>
<reference evidence="2" key="2">
    <citation type="journal article" date="2011" name="Microb. Ecol.">
        <title>Taxonomic and Functional Metagenomic Profiling of the Microbial Community in the Anoxic Sediment of a Sub-saline Shallow Lake (Laguna de Carrizo, Central Spain).</title>
        <authorList>
            <person name="Ferrer M."/>
            <person name="Guazzaroni M.E."/>
            <person name="Richter M."/>
            <person name="Garcia-Salamanca A."/>
            <person name="Yarza P."/>
            <person name="Suarez-Suarez A."/>
            <person name="Solano J."/>
            <person name="Alcaide M."/>
            <person name="van Dillewijn P."/>
            <person name="Molina-Henares M.A."/>
            <person name="Lopez-Cortes N."/>
            <person name="Al-Ramahi Y."/>
            <person name="Guerrero C."/>
            <person name="Acosta A."/>
            <person name="de Eugenio L.I."/>
            <person name="Martinez V."/>
            <person name="Marques S."/>
            <person name="Rojo F."/>
            <person name="Santero E."/>
            <person name="Genilloud O."/>
            <person name="Perez-Perez J."/>
            <person name="Rossello-Mora R."/>
            <person name="Ramos J.L."/>
        </authorList>
    </citation>
    <scope>NUCLEOTIDE SEQUENCE</scope>
</reference>
<feature type="transmembrane region" description="Helical" evidence="1">
    <location>
        <begin position="144"/>
        <end position="165"/>
    </location>
</feature>
<reference evidence="2" key="1">
    <citation type="submission" date="2010-07" db="EMBL/GenBank/DDBJ databases">
        <authorList>
            <consortium name="CONSOLIDER consortium CSD2007-00005"/>
            <person name="Guazzaroni M.-E."/>
            <person name="Richter M."/>
            <person name="Garcia-Salamanca A."/>
            <person name="Yarza P."/>
            <person name="Ferrer M."/>
        </authorList>
    </citation>
    <scope>NUCLEOTIDE SEQUENCE</scope>
</reference>
<gene>
    <name evidence="2" type="ORF">LDC_1436</name>
</gene>
<proteinExistence type="predicted"/>
<accession>D9PIS8</accession>
<evidence type="ECO:0000256" key="1">
    <source>
        <dbReference type="SAM" id="Phobius"/>
    </source>
</evidence>
<feature type="transmembrane region" description="Helical" evidence="1">
    <location>
        <begin position="111"/>
        <end position="132"/>
    </location>
</feature>